<dbReference type="GO" id="GO:0016874">
    <property type="term" value="F:ligase activity"/>
    <property type="evidence" value="ECO:0007669"/>
    <property type="project" value="UniProtKB-KW"/>
</dbReference>
<dbReference type="AlphaFoldDB" id="A0A0B0Q030"/>
<organism evidence="1 2">
    <name type="scientific">Gossypium arboreum</name>
    <name type="common">Tree cotton</name>
    <name type="synonym">Gossypium nanking</name>
    <dbReference type="NCBI Taxonomy" id="29729"/>
    <lineage>
        <taxon>Eukaryota</taxon>
        <taxon>Viridiplantae</taxon>
        <taxon>Streptophyta</taxon>
        <taxon>Embryophyta</taxon>
        <taxon>Tracheophyta</taxon>
        <taxon>Spermatophyta</taxon>
        <taxon>Magnoliopsida</taxon>
        <taxon>eudicotyledons</taxon>
        <taxon>Gunneridae</taxon>
        <taxon>Pentapetalae</taxon>
        <taxon>rosids</taxon>
        <taxon>malvids</taxon>
        <taxon>Malvales</taxon>
        <taxon>Malvaceae</taxon>
        <taxon>Malvoideae</taxon>
        <taxon>Gossypium</taxon>
    </lineage>
</organism>
<gene>
    <name evidence="1" type="ORF">F383_16183</name>
</gene>
<protein>
    <submittedName>
        <fullName evidence="1">UDP-N-acetylmuramoylalanine--D-glutamate ligase</fullName>
    </submittedName>
</protein>
<keyword evidence="1" id="KW-0436">Ligase</keyword>
<dbReference type="EMBL" id="KN457593">
    <property type="protein sequence ID" value="KHG30522.1"/>
    <property type="molecule type" value="Genomic_DNA"/>
</dbReference>
<accession>A0A0B0Q030</accession>
<evidence type="ECO:0000313" key="1">
    <source>
        <dbReference type="EMBL" id="KHG30522.1"/>
    </source>
</evidence>
<evidence type="ECO:0000313" key="2">
    <source>
        <dbReference type="Proteomes" id="UP000032142"/>
    </source>
</evidence>
<keyword evidence="2" id="KW-1185">Reference proteome</keyword>
<name>A0A0B0Q030_GOSAR</name>
<sequence length="52" mass="5725">MIYCLGSFKGEILAAVGKDGKNQIFSLVWTVMEGENRRLGLGSLITPRLILD</sequence>
<dbReference type="Proteomes" id="UP000032142">
    <property type="component" value="Unassembled WGS sequence"/>
</dbReference>
<reference evidence="2" key="1">
    <citation type="submission" date="2014-09" db="EMBL/GenBank/DDBJ databases">
        <authorList>
            <person name="Mudge J."/>
            <person name="Ramaraj T."/>
            <person name="Lindquist I.E."/>
            <person name="Bharti A.K."/>
            <person name="Sundararajan A."/>
            <person name="Cameron C.T."/>
            <person name="Woodward J.E."/>
            <person name="May G.D."/>
            <person name="Brubaker C."/>
            <person name="Broadhvest J."/>
            <person name="Wilkins T.A."/>
        </authorList>
    </citation>
    <scope>NUCLEOTIDE SEQUENCE</scope>
    <source>
        <strain evidence="2">cv. AKA8401</strain>
    </source>
</reference>
<proteinExistence type="predicted"/>